<evidence type="ECO:0000313" key="2">
    <source>
        <dbReference type="Proteomes" id="UP000632222"/>
    </source>
</evidence>
<evidence type="ECO:0000313" key="1">
    <source>
        <dbReference type="EMBL" id="GGJ25924.1"/>
    </source>
</evidence>
<proteinExistence type="predicted"/>
<organism evidence="1 2">
    <name type="scientific">Deinococcus roseus</name>
    <dbReference type="NCBI Taxonomy" id="392414"/>
    <lineage>
        <taxon>Bacteria</taxon>
        <taxon>Thermotogati</taxon>
        <taxon>Deinococcota</taxon>
        <taxon>Deinococci</taxon>
        <taxon>Deinococcales</taxon>
        <taxon>Deinococcaceae</taxon>
        <taxon>Deinococcus</taxon>
    </lineage>
</organism>
<sequence>MGVLFALQNIKKLIVIARLDIFMMFMLHNFGVQKSSGPQKTASHLISLISLISEWIQRVSHTRNHLLTLGITT</sequence>
<gene>
    <name evidence="1" type="ORF">GCM10008938_10100</name>
</gene>
<dbReference type="Proteomes" id="UP000632222">
    <property type="component" value="Unassembled WGS sequence"/>
</dbReference>
<name>A0ABQ2CX77_9DEIO</name>
<dbReference type="EMBL" id="BMOD01000002">
    <property type="protein sequence ID" value="GGJ25924.1"/>
    <property type="molecule type" value="Genomic_DNA"/>
</dbReference>
<accession>A0ABQ2CX77</accession>
<protein>
    <submittedName>
        <fullName evidence="1">Uncharacterized protein</fullName>
    </submittedName>
</protein>
<keyword evidence="2" id="KW-1185">Reference proteome</keyword>
<comment type="caution">
    <text evidence="1">The sequence shown here is derived from an EMBL/GenBank/DDBJ whole genome shotgun (WGS) entry which is preliminary data.</text>
</comment>
<reference evidence="2" key="1">
    <citation type="journal article" date="2019" name="Int. J. Syst. Evol. Microbiol.">
        <title>The Global Catalogue of Microorganisms (GCM) 10K type strain sequencing project: providing services to taxonomists for standard genome sequencing and annotation.</title>
        <authorList>
            <consortium name="The Broad Institute Genomics Platform"/>
            <consortium name="The Broad Institute Genome Sequencing Center for Infectious Disease"/>
            <person name="Wu L."/>
            <person name="Ma J."/>
        </authorList>
    </citation>
    <scope>NUCLEOTIDE SEQUENCE [LARGE SCALE GENOMIC DNA]</scope>
    <source>
        <strain evidence="2">JCM 14370</strain>
    </source>
</reference>